<evidence type="ECO:0000313" key="4">
    <source>
        <dbReference type="Proteomes" id="UP000724874"/>
    </source>
</evidence>
<protein>
    <recommendedName>
        <fullName evidence="2">DUF6534 domain-containing protein</fullName>
    </recommendedName>
</protein>
<name>A0A9P5NJF9_GYMJU</name>
<feature type="transmembrane region" description="Helical" evidence="1">
    <location>
        <begin position="126"/>
        <end position="144"/>
    </location>
</feature>
<evidence type="ECO:0000256" key="1">
    <source>
        <dbReference type="SAM" id="Phobius"/>
    </source>
</evidence>
<sequence length="244" mass="27047">MDMKANPPPVPGIVQLTGPLIVGYLLHWGLLRVLCAQTYIISHFLMIHQEQKITQTLILTNTALKVFGPGFGNLEVFSDIETFYTYRLKVNSQSTGVALLIIIFLAFVQLGGSIATGVIVKHAGSFTHLLGLDYTITATFWNGLSRSRERGMARANVIIRKVTMLVMETGVITVVIASLNLVLACLPGKPSYYLATSEIIAKVYSNSMTAQMPMKWAWVHEKKPFIPPMQAKLNLVLVLLVKRF</sequence>
<accession>A0A9P5NJF9</accession>
<evidence type="ECO:0000313" key="3">
    <source>
        <dbReference type="EMBL" id="KAF8890298.1"/>
    </source>
</evidence>
<evidence type="ECO:0000259" key="2">
    <source>
        <dbReference type="Pfam" id="PF20152"/>
    </source>
</evidence>
<dbReference type="InterPro" id="IPR045339">
    <property type="entry name" value="DUF6534"/>
</dbReference>
<feature type="domain" description="DUF6534" evidence="2">
    <location>
        <begin position="132"/>
        <end position="210"/>
    </location>
</feature>
<organism evidence="3 4">
    <name type="scientific">Gymnopilus junonius</name>
    <name type="common">Spectacular rustgill mushroom</name>
    <name type="synonym">Gymnopilus spectabilis subsp. junonius</name>
    <dbReference type="NCBI Taxonomy" id="109634"/>
    <lineage>
        <taxon>Eukaryota</taxon>
        <taxon>Fungi</taxon>
        <taxon>Dikarya</taxon>
        <taxon>Basidiomycota</taxon>
        <taxon>Agaricomycotina</taxon>
        <taxon>Agaricomycetes</taxon>
        <taxon>Agaricomycetidae</taxon>
        <taxon>Agaricales</taxon>
        <taxon>Agaricineae</taxon>
        <taxon>Hymenogastraceae</taxon>
        <taxon>Gymnopilus</taxon>
    </lineage>
</organism>
<keyword evidence="1" id="KW-0812">Transmembrane</keyword>
<feature type="transmembrane region" description="Helical" evidence="1">
    <location>
        <begin position="165"/>
        <end position="184"/>
    </location>
</feature>
<dbReference type="EMBL" id="JADNYJ010000076">
    <property type="protein sequence ID" value="KAF8890298.1"/>
    <property type="molecule type" value="Genomic_DNA"/>
</dbReference>
<dbReference type="Proteomes" id="UP000724874">
    <property type="component" value="Unassembled WGS sequence"/>
</dbReference>
<keyword evidence="1" id="KW-0472">Membrane</keyword>
<reference evidence="3" key="1">
    <citation type="submission" date="2020-11" db="EMBL/GenBank/DDBJ databases">
        <authorList>
            <consortium name="DOE Joint Genome Institute"/>
            <person name="Ahrendt S."/>
            <person name="Riley R."/>
            <person name="Andreopoulos W."/>
            <person name="LaButti K."/>
            <person name="Pangilinan J."/>
            <person name="Ruiz-duenas F.J."/>
            <person name="Barrasa J.M."/>
            <person name="Sanchez-Garcia M."/>
            <person name="Camarero S."/>
            <person name="Miyauchi S."/>
            <person name="Serrano A."/>
            <person name="Linde D."/>
            <person name="Babiker R."/>
            <person name="Drula E."/>
            <person name="Ayuso-Fernandez I."/>
            <person name="Pacheco R."/>
            <person name="Padilla G."/>
            <person name="Ferreira P."/>
            <person name="Barriuso J."/>
            <person name="Kellner H."/>
            <person name="Castanera R."/>
            <person name="Alfaro M."/>
            <person name="Ramirez L."/>
            <person name="Pisabarro A.G."/>
            <person name="Kuo A."/>
            <person name="Tritt A."/>
            <person name="Lipzen A."/>
            <person name="He G."/>
            <person name="Yan M."/>
            <person name="Ng V."/>
            <person name="Cullen D."/>
            <person name="Martin F."/>
            <person name="Rosso M.-N."/>
            <person name="Henrissat B."/>
            <person name="Hibbett D."/>
            <person name="Martinez A.T."/>
            <person name="Grigoriev I.V."/>
        </authorList>
    </citation>
    <scope>NUCLEOTIDE SEQUENCE</scope>
    <source>
        <strain evidence="3">AH 44721</strain>
    </source>
</reference>
<feature type="transmembrane region" description="Helical" evidence="1">
    <location>
        <begin position="97"/>
        <end position="120"/>
    </location>
</feature>
<dbReference type="OrthoDB" id="2536347at2759"/>
<proteinExistence type="predicted"/>
<feature type="transmembrane region" description="Helical" evidence="1">
    <location>
        <begin position="20"/>
        <end position="42"/>
    </location>
</feature>
<dbReference type="Pfam" id="PF20152">
    <property type="entry name" value="DUF6534"/>
    <property type="match status" value="1"/>
</dbReference>
<dbReference type="AlphaFoldDB" id="A0A9P5NJF9"/>
<gene>
    <name evidence="3" type="ORF">CPB84DRAFT_1749130</name>
</gene>
<keyword evidence="4" id="KW-1185">Reference proteome</keyword>
<comment type="caution">
    <text evidence="3">The sequence shown here is derived from an EMBL/GenBank/DDBJ whole genome shotgun (WGS) entry which is preliminary data.</text>
</comment>
<keyword evidence="1" id="KW-1133">Transmembrane helix</keyword>